<sequence length="48" mass="5554">MLRLLYYVPVLKVDGRKTKSFNASFSRDLSNLFLQFDDSVAVTRLTVK</sequence>
<proteinExistence type="predicted"/>
<evidence type="ECO:0000313" key="2">
    <source>
        <dbReference type="Proteomes" id="UP000181981"/>
    </source>
</evidence>
<dbReference type="Proteomes" id="UP000181981">
    <property type="component" value="Unassembled WGS sequence"/>
</dbReference>
<dbReference type="EMBL" id="FOHT01000019">
    <property type="protein sequence ID" value="SET67624.1"/>
    <property type="molecule type" value="Genomic_DNA"/>
</dbReference>
<name>A0A1I0GC76_9BACT</name>
<organism evidence="1 2">
    <name type="scientific">Draconibacterium orientale</name>
    <dbReference type="NCBI Taxonomy" id="1168034"/>
    <lineage>
        <taxon>Bacteria</taxon>
        <taxon>Pseudomonadati</taxon>
        <taxon>Bacteroidota</taxon>
        <taxon>Bacteroidia</taxon>
        <taxon>Marinilabiliales</taxon>
        <taxon>Prolixibacteraceae</taxon>
        <taxon>Draconibacterium</taxon>
    </lineage>
</organism>
<accession>A0A1I0GC76</accession>
<evidence type="ECO:0000313" key="1">
    <source>
        <dbReference type="EMBL" id="SET67624.1"/>
    </source>
</evidence>
<dbReference type="AlphaFoldDB" id="A0A1I0GC76"/>
<protein>
    <submittedName>
        <fullName evidence="1">Uncharacterized protein</fullName>
    </submittedName>
</protein>
<gene>
    <name evidence="1" type="ORF">SAMN05444285_11969</name>
</gene>
<reference evidence="1 2" key="1">
    <citation type="submission" date="2016-10" db="EMBL/GenBank/DDBJ databases">
        <authorList>
            <person name="de Groot N.N."/>
        </authorList>
    </citation>
    <scope>NUCLEOTIDE SEQUENCE [LARGE SCALE GENOMIC DNA]</scope>
    <source>
        <strain evidence="1 2">DSM 25947</strain>
    </source>
</reference>